<gene>
    <name evidence="2" type="ORF">CYY_008404</name>
</gene>
<reference evidence="2" key="1">
    <citation type="submission" date="2020-01" db="EMBL/GenBank/DDBJ databases">
        <title>Development of genomics and gene disruption for Polysphondylium violaceum indicates a role for the polyketide synthase stlB in stalk morphogenesis.</title>
        <authorList>
            <person name="Narita B."/>
            <person name="Kawabe Y."/>
            <person name="Kin K."/>
            <person name="Saito T."/>
            <person name="Gibbs R."/>
            <person name="Kuspa A."/>
            <person name="Muzny D."/>
            <person name="Queller D."/>
            <person name="Richards S."/>
            <person name="Strassman J."/>
            <person name="Sucgang R."/>
            <person name="Worley K."/>
            <person name="Schaap P."/>
        </authorList>
    </citation>
    <scope>NUCLEOTIDE SEQUENCE</scope>
    <source>
        <strain evidence="2">QSvi11</strain>
    </source>
</reference>
<feature type="compositionally biased region" description="Polar residues" evidence="1">
    <location>
        <begin position="82"/>
        <end position="109"/>
    </location>
</feature>
<proteinExistence type="predicted"/>
<feature type="non-terminal residue" evidence="2">
    <location>
        <position position="1"/>
    </location>
</feature>
<keyword evidence="3" id="KW-1185">Reference proteome</keyword>
<feature type="region of interest" description="Disordered" evidence="1">
    <location>
        <begin position="56"/>
        <end position="109"/>
    </location>
</feature>
<feature type="compositionally biased region" description="Low complexity" evidence="1">
    <location>
        <begin position="58"/>
        <end position="81"/>
    </location>
</feature>
<evidence type="ECO:0000313" key="3">
    <source>
        <dbReference type="Proteomes" id="UP000695562"/>
    </source>
</evidence>
<accession>A0A8J4PLQ5</accession>
<dbReference type="AlphaFoldDB" id="A0A8J4PLQ5"/>
<evidence type="ECO:0000313" key="2">
    <source>
        <dbReference type="EMBL" id="KAF2070272.1"/>
    </source>
</evidence>
<comment type="caution">
    <text evidence="2">The sequence shown here is derived from an EMBL/GenBank/DDBJ whole genome shotgun (WGS) entry which is preliminary data.</text>
</comment>
<dbReference type="Proteomes" id="UP000695562">
    <property type="component" value="Unassembled WGS sequence"/>
</dbReference>
<dbReference type="EMBL" id="AJWJ01000515">
    <property type="protein sequence ID" value="KAF2070272.1"/>
    <property type="molecule type" value="Genomic_DNA"/>
</dbReference>
<evidence type="ECO:0000256" key="1">
    <source>
        <dbReference type="SAM" id="MobiDB-lite"/>
    </source>
</evidence>
<organism evidence="2 3">
    <name type="scientific">Polysphondylium violaceum</name>
    <dbReference type="NCBI Taxonomy" id="133409"/>
    <lineage>
        <taxon>Eukaryota</taxon>
        <taxon>Amoebozoa</taxon>
        <taxon>Evosea</taxon>
        <taxon>Eumycetozoa</taxon>
        <taxon>Dictyostelia</taxon>
        <taxon>Dictyosteliales</taxon>
        <taxon>Dictyosteliaceae</taxon>
        <taxon>Polysphondylium</taxon>
    </lineage>
</organism>
<sequence>MSSDFSMDDFDDFDNNIPINTNISTKDLFEGSDARLPLANSINSTIQSLYLPNSFMDQPQMHQMHQQQQQQQQQQQYYQMPLNQSHGDYTNLGRSNNLTPRTNLQQSMN</sequence>
<protein>
    <submittedName>
        <fullName evidence="2">Uncharacterized protein</fullName>
    </submittedName>
</protein>
<name>A0A8J4PLQ5_9MYCE</name>